<dbReference type="GO" id="GO:0051539">
    <property type="term" value="F:4 iron, 4 sulfur cluster binding"/>
    <property type="evidence" value="ECO:0007669"/>
    <property type="project" value="UniProtKB-KW"/>
</dbReference>
<protein>
    <submittedName>
        <fullName evidence="6">(4Fe-4S)-binding protein</fullName>
    </submittedName>
</protein>
<accession>A0A1L3GRS9</accession>
<dbReference type="Pfam" id="PF13237">
    <property type="entry name" value="Fer4_10"/>
    <property type="match status" value="1"/>
</dbReference>
<dbReference type="PANTHER" id="PTHR24960:SF79">
    <property type="entry name" value="PHOTOSYSTEM I IRON-SULFUR CENTER"/>
    <property type="match status" value="1"/>
</dbReference>
<dbReference type="InterPro" id="IPR017900">
    <property type="entry name" value="4Fe4S_Fe_S_CS"/>
</dbReference>
<gene>
    <name evidence="6" type="ORF">A7E78_12575</name>
</gene>
<proteinExistence type="predicted"/>
<organism evidence="6 7">
    <name type="scientific">Syntrophotalea acetylenivorans</name>
    <dbReference type="NCBI Taxonomy" id="1842532"/>
    <lineage>
        <taxon>Bacteria</taxon>
        <taxon>Pseudomonadati</taxon>
        <taxon>Thermodesulfobacteriota</taxon>
        <taxon>Desulfuromonadia</taxon>
        <taxon>Desulfuromonadales</taxon>
        <taxon>Syntrophotaleaceae</taxon>
        <taxon>Syntrophotalea</taxon>
    </lineage>
</organism>
<dbReference type="PANTHER" id="PTHR24960">
    <property type="entry name" value="PHOTOSYSTEM I IRON-SULFUR CENTER-RELATED"/>
    <property type="match status" value="1"/>
</dbReference>
<dbReference type="PROSITE" id="PS51379">
    <property type="entry name" value="4FE4S_FER_2"/>
    <property type="match status" value="2"/>
</dbReference>
<evidence type="ECO:0000259" key="5">
    <source>
        <dbReference type="PROSITE" id="PS51379"/>
    </source>
</evidence>
<dbReference type="Proteomes" id="UP000182517">
    <property type="component" value="Chromosome"/>
</dbReference>
<dbReference type="PROSITE" id="PS00198">
    <property type="entry name" value="4FE4S_FER_1"/>
    <property type="match status" value="1"/>
</dbReference>
<evidence type="ECO:0000256" key="2">
    <source>
        <dbReference type="ARBA" id="ARBA00022723"/>
    </source>
</evidence>
<dbReference type="InterPro" id="IPR017896">
    <property type="entry name" value="4Fe4S_Fe-S-bd"/>
</dbReference>
<evidence type="ECO:0000313" key="7">
    <source>
        <dbReference type="Proteomes" id="UP000182517"/>
    </source>
</evidence>
<feature type="domain" description="4Fe-4S ferredoxin-type" evidence="5">
    <location>
        <begin position="309"/>
        <end position="337"/>
    </location>
</feature>
<keyword evidence="3" id="KW-0408">Iron</keyword>
<evidence type="ECO:0000256" key="1">
    <source>
        <dbReference type="ARBA" id="ARBA00022485"/>
    </source>
</evidence>
<feature type="domain" description="4Fe-4S ferredoxin-type" evidence="5">
    <location>
        <begin position="338"/>
        <end position="367"/>
    </location>
</feature>
<keyword evidence="7" id="KW-1185">Reference proteome</keyword>
<reference evidence="6 7" key="1">
    <citation type="journal article" date="2017" name="Genome Announc.">
        <title>Complete Genome Sequences of Two Acetylene-Fermenting Pelobacter acetylenicus Strains.</title>
        <authorList>
            <person name="Sutton J.M."/>
            <person name="Baesman S.M."/>
            <person name="Fierst J.L."/>
            <person name="Poret-Peterson A.T."/>
            <person name="Oremland R.S."/>
            <person name="Dunlap D.S."/>
            <person name="Akob D.M."/>
        </authorList>
    </citation>
    <scope>NUCLEOTIDE SEQUENCE [LARGE SCALE GENOMIC DNA]</scope>
    <source>
        <strain evidence="6 7">SFB93</strain>
    </source>
</reference>
<evidence type="ECO:0000256" key="3">
    <source>
        <dbReference type="ARBA" id="ARBA00023004"/>
    </source>
</evidence>
<evidence type="ECO:0000256" key="4">
    <source>
        <dbReference type="ARBA" id="ARBA00023014"/>
    </source>
</evidence>
<name>A0A1L3GRS9_9BACT</name>
<dbReference type="InterPro" id="IPR050157">
    <property type="entry name" value="PSI_iron-sulfur_center"/>
</dbReference>
<dbReference type="KEGG" id="pef:A7E78_12575"/>
<keyword evidence="2" id="KW-0479">Metal-binding</keyword>
<evidence type="ECO:0000313" key="6">
    <source>
        <dbReference type="EMBL" id="APG28605.1"/>
    </source>
</evidence>
<dbReference type="Pfam" id="PF04015">
    <property type="entry name" value="DUF362"/>
    <property type="match status" value="1"/>
</dbReference>
<dbReference type="GO" id="GO:0046872">
    <property type="term" value="F:metal ion binding"/>
    <property type="evidence" value="ECO:0007669"/>
    <property type="project" value="UniProtKB-KW"/>
</dbReference>
<dbReference type="STRING" id="1842532.A7E78_12575"/>
<dbReference type="InterPro" id="IPR007160">
    <property type="entry name" value="DUF362"/>
</dbReference>
<dbReference type="RefSeq" id="WP_072284631.1">
    <property type="nucleotide sequence ID" value="NZ_CP015519.1"/>
</dbReference>
<dbReference type="SUPFAM" id="SSF54862">
    <property type="entry name" value="4Fe-4S ferredoxins"/>
    <property type="match status" value="1"/>
</dbReference>
<dbReference type="AlphaFoldDB" id="A0A1L3GRS9"/>
<dbReference type="Gene3D" id="3.30.70.20">
    <property type="match status" value="1"/>
</dbReference>
<dbReference type="OrthoDB" id="9807879at2"/>
<dbReference type="EMBL" id="CP015519">
    <property type="protein sequence ID" value="APG28605.1"/>
    <property type="molecule type" value="Genomic_DNA"/>
</dbReference>
<sequence>MKTQVSLGRCSSYRRAEVEQALELLLAPAGGMAAFVSPGQRVLLKPNMLAAKDPDLAVTTHPEIVRAVIRMVQKVGGKVAVGDSPGIGSPLQVARRCGILAMIEETGAKFAPFSESVSVRPQGSTFHQLEIARDILDADVIINLPKLKTHQMMGLTCGVKNLFGAVVGMRKPRLHLQAGSDKAFFALMLLELAEHIAPSLTIADAVTAMEGDGPGSGDPIHMGALLASSNPLALDTVACQLAGMRPQEVWTQRVAAASHRPGSQLSQIELCGIPPEELRCRNFRPAKTTDVNFGLPGWLRTPLKQSLSARPQVDRQSCALCGLCVKHCPPEIMTIEKGRLRIDYRRCIGCFCCQELCPHGALQTRQGLLLRLGRFLQRR</sequence>
<keyword evidence="1" id="KW-0004">4Fe-4S</keyword>
<keyword evidence="4" id="KW-0411">Iron-sulfur</keyword>